<feature type="chain" id="PRO_5046195510" evidence="2">
    <location>
        <begin position="37"/>
        <end position="86"/>
    </location>
</feature>
<dbReference type="Proteomes" id="UP001269267">
    <property type="component" value="Unassembled WGS sequence"/>
</dbReference>
<keyword evidence="2" id="KW-0732">Signal</keyword>
<dbReference type="InterPro" id="IPR023390">
    <property type="entry name" value="Phage_M13_G8P_capsid_dom_sf"/>
</dbReference>
<dbReference type="EMBL" id="JARWAI010000007">
    <property type="protein sequence ID" value="MDR5875512.1"/>
    <property type="molecule type" value="Genomic_DNA"/>
</dbReference>
<comment type="caution">
    <text evidence="3">The sequence shown here is derived from an EMBL/GenBank/DDBJ whole genome shotgun (WGS) entry which is preliminary data.</text>
</comment>
<evidence type="ECO:0000256" key="2">
    <source>
        <dbReference type="SAM" id="SignalP"/>
    </source>
</evidence>
<protein>
    <submittedName>
        <fullName evidence="3">Uncharacterized protein</fullName>
    </submittedName>
</protein>
<keyword evidence="1" id="KW-1133">Transmembrane helix</keyword>
<evidence type="ECO:0000313" key="3">
    <source>
        <dbReference type="EMBL" id="MDR5875512.1"/>
    </source>
</evidence>
<feature type="transmembrane region" description="Helical" evidence="1">
    <location>
        <begin position="60"/>
        <end position="78"/>
    </location>
</feature>
<dbReference type="RefSeq" id="WP_310539805.1">
    <property type="nucleotide sequence ID" value="NZ_JARWAI010000007.1"/>
</dbReference>
<dbReference type="Pfam" id="PF19199">
    <property type="entry name" value="Phage_coatGP8"/>
    <property type="match status" value="1"/>
</dbReference>
<keyword evidence="4" id="KW-1185">Reference proteome</keyword>
<dbReference type="SUPFAM" id="SSF57987">
    <property type="entry name" value="Inovirus (filamentous phage) major coat protein"/>
    <property type="match status" value="1"/>
</dbReference>
<dbReference type="Gene3D" id="1.20.5.80">
    <property type="match status" value="1"/>
</dbReference>
<feature type="signal peptide" evidence="2">
    <location>
        <begin position="1"/>
        <end position="36"/>
    </location>
</feature>
<keyword evidence="1" id="KW-0812">Transmembrane</keyword>
<name>A0ABU1GDE5_9GAMM</name>
<sequence>MTLNTIAQHVKQAATDTRGKVAGGAALLVASAAAHAQTAPTGAEAAFNEVQSAGADMAGYAWPVVASITAALIGIKLFKKFANRAS</sequence>
<gene>
    <name evidence="3" type="ORF">QC815_11325</name>
</gene>
<evidence type="ECO:0000313" key="4">
    <source>
        <dbReference type="Proteomes" id="UP001269267"/>
    </source>
</evidence>
<dbReference type="PIRSF" id="PIRSF004117">
    <property type="entry name" value="Phage_coat_B"/>
    <property type="match status" value="1"/>
</dbReference>
<proteinExistence type="predicted"/>
<keyword evidence="1" id="KW-0472">Membrane</keyword>
<reference evidence="3 4" key="1">
    <citation type="submission" date="2023-04" db="EMBL/GenBank/DDBJ databases">
        <title>A long-awaited taxogenomic arrangement of the family Halomonadaceae.</title>
        <authorList>
            <person name="De La Haba R."/>
            <person name="Chuvochina M."/>
            <person name="Wittouck S."/>
            <person name="Arahal D.R."/>
            <person name="Sanchez-Porro C."/>
            <person name="Hugenholtz P."/>
            <person name="Ventosa A."/>
        </authorList>
    </citation>
    <scope>NUCLEOTIDE SEQUENCE [LARGE SCALE GENOMIC DNA]</scope>
    <source>
        <strain evidence="3 4">DSM 18042</strain>
    </source>
</reference>
<evidence type="ECO:0000256" key="1">
    <source>
        <dbReference type="SAM" id="Phobius"/>
    </source>
</evidence>
<dbReference type="InterPro" id="IPR008020">
    <property type="entry name" value="G8P"/>
</dbReference>
<organism evidence="3 4">
    <name type="scientific">Vreelandella gomseomensis</name>
    <dbReference type="NCBI Taxonomy" id="370766"/>
    <lineage>
        <taxon>Bacteria</taxon>
        <taxon>Pseudomonadati</taxon>
        <taxon>Pseudomonadota</taxon>
        <taxon>Gammaproteobacteria</taxon>
        <taxon>Oceanospirillales</taxon>
        <taxon>Halomonadaceae</taxon>
        <taxon>Vreelandella</taxon>
    </lineage>
</organism>
<accession>A0ABU1GDE5</accession>